<gene>
    <name evidence="1" type="ORF">SNAT2548_LOCUS23020</name>
</gene>
<keyword evidence="2" id="KW-1185">Reference proteome</keyword>
<reference evidence="1" key="1">
    <citation type="submission" date="2021-02" db="EMBL/GenBank/DDBJ databases">
        <authorList>
            <person name="Dougan E. K."/>
            <person name="Rhodes N."/>
            <person name="Thang M."/>
            <person name="Chan C."/>
        </authorList>
    </citation>
    <scope>NUCLEOTIDE SEQUENCE</scope>
</reference>
<dbReference type="EMBL" id="CAJNDS010002305">
    <property type="protein sequence ID" value="CAE7423261.1"/>
    <property type="molecule type" value="Genomic_DNA"/>
</dbReference>
<proteinExistence type="predicted"/>
<evidence type="ECO:0000313" key="1">
    <source>
        <dbReference type="EMBL" id="CAE7423261.1"/>
    </source>
</evidence>
<sequence>MKGLADCGGQLAVRDLLEQSAAALPEANAAQATRLLFACAKLGHRPDETFLQAWLERAQQLDFEPQELHLCISSSKKLNFTEGQAMMTSMRQAKTQTRVSTE</sequence>
<organism evidence="1 2">
    <name type="scientific">Symbiodinium natans</name>
    <dbReference type="NCBI Taxonomy" id="878477"/>
    <lineage>
        <taxon>Eukaryota</taxon>
        <taxon>Sar</taxon>
        <taxon>Alveolata</taxon>
        <taxon>Dinophyceae</taxon>
        <taxon>Suessiales</taxon>
        <taxon>Symbiodiniaceae</taxon>
        <taxon>Symbiodinium</taxon>
    </lineage>
</organism>
<accession>A0A812R746</accession>
<protein>
    <submittedName>
        <fullName evidence="1">Uncharacterized protein</fullName>
    </submittedName>
</protein>
<dbReference type="OrthoDB" id="423919at2759"/>
<comment type="caution">
    <text evidence="1">The sequence shown here is derived from an EMBL/GenBank/DDBJ whole genome shotgun (WGS) entry which is preliminary data.</text>
</comment>
<dbReference type="AlphaFoldDB" id="A0A812R746"/>
<name>A0A812R746_9DINO</name>
<evidence type="ECO:0000313" key="2">
    <source>
        <dbReference type="Proteomes" id="UP000604046"/>
    </source>
</evidence>
<dbReference type="Proteomes" id="UP000604046">
    <property type="component" value="Unassembled WGS sequence"/>
</dbReference>